<dbReference type="PANTHER" id="PTHR22602">
    <property type="entry name" value="TRANSFERASE CAF17, MITOCHONDRIAL-RELATED"/>
    <property type="match status" value="1"/>
</dbReference>
<dbReference type="EMBL" id="MDVB01000020">
    <property type="protein sequence ID" value="PIT17399.1"/>
    <property type="molecule type" value="Genomic_DNA"/>
</dbReference>
<dbReference type="Gene3D" id="2.40.30.160">
    <property type="match status" value="1"/>
</dbReference>
<sequence length="293" mass="31927">MTHTASTLMPFFGLIRVSGEDRASFLHNQLSNDINHLPAGQACLATYNTPKGRVIANIVVLNRGEDIILIAAADLCEILQKKLQIYIMRSKVKLESMAEWGAAVSVPTSTTTSAEPAQPQYVLSTTQTNQIWHITLPDNSTIQIGKISQLPPFNTETSKTWQTHQINSGNPWISAATTETCVAQMLNQQLIGAVHFKKGCYPGQEIIARAQYRGQVKRGLALLETTSALSAGDIINDSNNEEVGLIVNQVQQGAITLALAVIKHSAAETQLQCFNHPIATKKCFFTTAITKNT</sequence>
<organism evidence="1 2">
    <name type="scientific">Snodgrassella alvi</name>
    <dbReference type="NCBI Taxonomy" id="1196083"/>
    <lineage>
        <taxon>Bacteria</taxon>
        <taxon>Pseudomonadati</taxon>
        <taxon>Pseudomonadota</taxon>
        <taxon>Betaproteobacteria</taxon>
        <taxon>Neisseriales</taxon>
        <taxon>Neisseriaceae</taxon>
        <taxon>Snodgrassella</taxon>
    </lineage>
</organism>
<dbReference type="InterPro" id="IPR017703">
    <property type="entry name" value="YgfZ/GCV_T_CS"/>
</dbReference>
<dbReference type="GO" id="GO:0016226">
    <property type="term" value="P:iron-sulfur cluster assembly"/>
    <property type="evidence" value="ECO:0007669"/>
    <property type="project" value="TreeGrafter"/>
</dbReference>
<name>A0A2N9WVM2_9NEIS</name>
<dbReference type="NCBIfam" id="TIGR03317">
    <property type="entry name" value="ygfZ_signature"/>
    <property type="match status" value="1"/>
</dbReference>
<dbReference type="InterPro" id="IPR045179">
    <property type="entry name" value="YgfZ/GcvT"/>
</dbReference>
<reference evidence="1 2" key="1">
    <citation type="journal article" date="2017" name="MBio">
        <title>Type VI secretion-mediated competition in the bee gut microbiome.</title>
        <authorList>
            <person name="Steele M.I."/>
            <person name="Kwong W.K."/>
            <person name="Powell J.E."/>
            <person name="Whiteley M."/>
            <person name="Moran N.A."/>
        </authorList>
    </citation>
    <scope>NUCLEOTIDE SEQUENCE [LARGE SCALE GENOMIC DNA]</scope>
    <source>
        <strain evidence="1 2">App2-2</strain>
    </source>
</reference>
<protein>
    <submittedName>
        <fullName evidence="1">Uncharacterized protein</fullName>
    </submittedName>
</protein>
<dbReference type="RefSeq" id="WP_100113208.1">
    <property type="nucleotide sequence ID" value="NZ_MDVB01000020.1"/>
</dbReference>
<dbReference type="Gene3D" id="3.30.70.1400">
    <property type="entry name" value="Aminomethyltransferase beta-barrel domains"/>
    <property type="match status" value="1"/>
</dbReference>
<evidence type="ECO:0000313" key="1">
    <source>
        <dbReference type="EMBL" id="PIT17399.1"/>
    </source>
</evidence>
<comment type="caution">
    <text evidence="1">The sequence shown here is derived from an EMBL/GenBank/DDBJ whole genome shotgun (WGS) entry which is preliminary data.</text>
</comment>
<gene>
    <name evidence="1" type="ORF">BGI32_02705</name>
</gene>
<dbReference type="PIRSF" id="PIRSF006487">
    <property type="entry name" value="GcvT"/>
    <property type="match status" value="1"/>
</dbReference>
<evidence type="ECO:0000313" key="2">
    <source>
        <dbReference type="Proteomes" id="UP000231293"/>
    </source>
</evidence>
<accession>A0A2N9WVM2</accession>
<proteinExistence type="predicted"/>
<dbReference type="SUPFAM" id="SSF103025">
    <property type="entry name" value="Folate-binding domain"/>
    <property type="match status" value="1"/>
</dbReference>
<dbReference type="PANTHER" id="PTHR22602:SF0">
    <property type="entry name" value="TRANSFERASE CAF17, MITOCHONDRIAL-RELATED"/>
    <property type="match status" value="1"/>
</dbReference>
<dbReference type="AlphaFoldDB" id="A0A2N9WVM2"/>
<dbReference type="Proteomes" id="UP000231293">
    <property type="component" value="Unassembled WGS sequence"/>
</dbReference>